<feature type="domain" description="Translation initiation factor IF2/IF5" evidence="6">
    <location>
        <begin position="77"/>
        <end position="186"/>
    </location>
</feature>
<evidence type="ECO:0000313" key="7">
    <source>
        <dbReference type="Proteomes" id="UP000887577"/>
    </source>
</evidence>
<dbReference type="GO" id="GO:0003743">
    <property type="term" value="F:translation initiation factor activity"/>
    <property type="evidence" value="ECO:0007669"/>
    <property type="project" value="UniProtKB-KW"/>
</dbReference>
<evidence type="ECO:0000313" key="8">
    <source>
        <dbReference type="WBParaSite" id="PSU_v2.g19061.t1"/>
    </source>
</evidence>
<dbReference type="SUPFAM" id="SSF100966">
    <property type="entry name" value="Translation initiation factor 2 beta, aIF2beta, N-terminal domain"/>
    <property type="match status" value="1"/>
</dbReference>
<dbReference type="InterPro" id="IPR016189">
    <property type="entry name" value="Transl_init_fac_IF2/IF5_N"/>
</dbReference>
<reference evidence="8" key="1">
    <citation type="submission" date="2022-11" db="UniProtKB">
        <authorList>
            <consortium name="WormBaseParasite"/>
        </authorList>
    </citation>
    <scope>IDENTIFICATION</scope>
</reference>
<evidence type="ECO:0000259" key="6">
    <source>
        <dbReference type="SMART" id="SM00653"/>
    </source>
</evidence>
<dbReference type="GO" id="GO:0031369">
    <property type="term" value="F:translation initiation factor binding"/>
    <property type="evidence" value="ECO:0007669"/>
    <property type="project" value="TreeGrafter"/>
</dbReference>
<dbReference type="SUPFAM" id="SSF75689">
    <property type="entry name" value="Zinc-binding domain of translation initiation factor 2 beta"/>
    <property type="match status" value="1"/>
</dbReference>
<evidence type="ECO:0000256" key="1">
    <source>
        <dbReference type="ARBA" id="ARBA00010397"/>
    </source>
</evidence>
<dbReference type="GO" id="GO:0005850">
    <property type="term" value="C:eukaryotic translation initiation factor 2 complex"/>
    <property type="evidence" value="ECO:0007669"/>
    <property type="project" value="TreeGrafter"/>
</dbReference>
<protein>
    <recommendedName>
        <fullName evidence="4">Eukaryotic translation initiation factor 2 subunit 2</fullName>
    </recommendedName>
    <alternativeName>
        <fullName evidence="5">Eukaryotic translation initiation factor 2 subunit beta</fullName>
    </alternativeName>
</protein>
<dbReference type="FunFam" id="3.30.30.170:FF:000001">
    <property type="entry name" value="Eukaryotic translation initiation factor 2 subunit"/>
    <property type="match status" value="1"/>
</dbReference>
<dbReference type="Gene3D" id="3.30.30.170">
    <property type="match status" value="1"/>
</dbReference>
<keyword evidence="2" id="KW-0396">Initiation factor</keyword>
<dbReference type="InterPro" id="IPR016190">
    <property type="entry name" value="Transl_init_fac_IF2/IF5_Zn-bd"/>
</dbReference>
<keyword evidence="7" id="KW-1185">Reference proteome</keyword>
<evidence type="ECO:0000256" key="3">
    <source>
        <dbReference type="ARBA" id="ARBA00022917"/>
    </source>
</evidence>
<dbReference type="InterPro" id="IPR002735">
    <property type="entry name" value="Transl_init_fac_IF2/IF5_dom"/>
</dbReference>
<organism evidence="7 8">
    <name type="scientific">Panagrolaimus superbus</name>
    <dbReference type="NCBI Taxonomy" id="310955"/>
    <lineage>
        <taxon>Eukaryota</taxon>
        <taxon>Metazoa</taxon>
        <taxon>Ecdysozoa</taxon>
        <taxon>Nematoda</taxon>
        <taxon>Chromadorea</taxon>
        <taxon>Rhabditida</taxon>
        <taxon>Tylenchina</taxon>
        <taxon>Panagrolaimomorpha</taxon>
        <taxon>Panagrolaimoidea</taxon>
        <taxon>Panagrolaimidae</taxon>
        <taxon>Panagrolaimus</taxon>
    </lineage>
</organism>
<proteinExistence type="inferred from homology"/>
<keyword evidence="3" id="KW-0648">Protein biosynthesis</keyword>
<dbReference type="Pfam" id="PF01873">
    <property type="entry name" value="eIF-5_eIF-2B"/>
    <property type="match status" value="1"/>
</dbReference>
<dbReference type="GO" id="GO:0001731">
    <property type="term" value="P:formation of translation preinitiation complex"/>
    <property type="evidence" value="ECO:0007669"/>
    <property type="project" value="TreeGrafter"/>
</dbReference>
<dbReference type="SMART" id="SM00653">
    <property type="entry name" value="eIF2B_5"/>
    <property type="match status" value="1"/>
</dbReference>
<dbReference type="WBParaSite" id="PSU_v2.g19061.t1">
    <property type="protein sequence ID" value="PSU_v2.g19061.t1"/>
    <property type="gene ID" value="PSU_v2.g19061"/>
</dbReference>
<evidence type="ECO:0000256" key="4">
    <source>
        <dbReference type="ARBA" id="ARBA00040874"/>
    </source>
</evidence>
<name>A0A914YIC2_9BILA</name>
<accession>A0A914YIC2</accession>
<dbReference type="InterPro" id="IPR045196">
    <property type="entry name" value="IF2/IF5"/>
</dbReference>
<evidence type="ECO:0000256" key="5">
    <source>
        <dbReference type="ARBA" id="ARBA00042452"/>
    </source>
</evidence>
<dbReference type="PANTHER" id="PTHR23001:SF3">
    <property type="entry name" value="EUKARYOTIC TRANSLATION INITIATION FACTOR 2 SUBUNIT 2"/>
    <property type="match status" value="1"/>
</dbReference>
<dbReference type="PANTHER" id="PTHR23001">
    <property type="entry name" value="EUKARYOTIC TRANSLATION INITIATION FACTOR"/>
    <property type="match status" value="1"/>
</dbReference>
<dbReference type="Proteomes" id="UP000887577">
    <property type="component" value="Unplaced"/>
</dbReference>
<dbReference type="GO" id="GO:0003729">
    <property type="term" value="F:mRNA binding"/>
    <property type="evidence" value="ECO:0007669"/>
    <property type="project" value="TreeGrafter"/>
</dbReference>
<dbReference type="AlphaFoldDB" id="A0A914YIC2"/>
<evidence type="ECO:0000256" key="2">
    <source>
        <dbReference type="ARBA" id="ARBA00022540"/>
    </source>
</evidence>
<comment type="similarity">
    <text evidence="1">Belongs to the eIF-2-beta/eIF-5 family.</text>
</comment>
<sequence length="216" mass="24186">MDDEDLVLVLPARKPLKRRPKPVPEDPSIAAEEAAFELGRMNIIDAKKDWPDYPYEELLGLVFGIIRDKNPDLGGDKKKFVIKPPQVARAGSRRTAFTNYAEICKLLKRQPKHVLQFLLAELGTTGSIDGNQCLIVKGHFQQKHFERVLCNYIKEYVTCHTCKSSDTDLIKDTRLYFLQCKTCGSRCSVTAIKTGFTAMVGKRAAARRAAEATAGK</sequence>